<accession>A0A8H7BXX1</accession>
<proteinExistence type="predicted"/>
<comment type="caution">
    <text evidence="2">The sequence shown here is derived from an EMBL/GenBank/DDBJ whole genome shotgun (WGS) entry which is preliminary data.</text>
</comment>
<gene>
    <name evidence="2" type="ORF">EC973_001617</name>
</gene>
<sequence>MKFRFASAFFLVLALFAFSTSALPTTPADDLSVVPTEEIGDLGLANLVKRHNFPAKIDDKLIAKVMVQIKAQVYAKVVVNFSATLCEKIKAGLNVSAKILGGVVTLDDLNIEARQSAALKNVKLNIEAKLNAELKANVYADIEVQLRKLCLGKTLTQDQLLKILIDIEAKLKAKLKVELPKLQAKLKVDIKAAIAACIKKLTVKIPPIATITASAKVDVDVALKACLDAAIKACATIDATVAAKALLKAL</sequence>
<feature type="chain" id="PRO_5034836854" evidence="1">
    <location>
        <begin position="23"/>
        <end position="250"/>
    </location>
</feature>
<evidence type="ECO:0000313" key="2">
    <source>
        <dbReference type="EMBL" id="KAF7730668.1"/>
    </source>
</evidence>
<dbReference type="OrthoDB" id="2360307at2759"/>
<keyword evidence="1" id="KW-0732">Signal</keyword>
<dbReference type="Proteomes" id="UP000605846">
    <property type="component" value="Unassembled WGS sequence"/>
</dbReference>
<keyword evidence="3" id="KW-1185">Reference proteome</keyword>
<reference evidence="2" key="1">
    <citation type="submission" date="2020-01" db="EMBL/GenBank/DDBJ databases">
        <title>Genome Sequencing of Three Apophysomyces-Like Fungal Strains Confirms a Novel Fungal Genus in the Mucoromycota with divergent Burkholderia-like Endosymbiotic Bacteria.</title>
        <authorList>
            <person name="Stajich J.E."/>
            <person name="Macias A.M."/>
            <person name="Carter-House D."/>
            <person name="Lovett B."/>
            <person name="Kasson L.R."/>
            <person name="Berry K."/>
            <person name="Grigoriev I."/>
            <person name="Chang Y."/>
            <person name="Spatafora J."/>
            <person name="Kasson M.T."/>
        </authorList>
    </citation>
    <scope>NUCLEOTIDE SEQUENCE</scope>
    <source>
        <strain evidence="2">NRRL A-21654</strain>
    </source>
</reference>
<name>A0A8H7BXX1_9FUNG</name>
<protein>
    <submittedName>
        <fullName evidence="2">Uncharacterized protein</fullName>
    </submittedName>
</protein>
<evidence type="ECO:0000256" key="1">
    <source>
        <dbReference type="SAM" id="SignalP"/>
    </source>
</evidence>
<feature type="signal peptide" evidence="1">
    <location>
        <begin position="1"/>
        <end position="22"/>
    </location>
</feature>
<dbReference type="AlphaFoldDB" id="A0A8H7BXX1"/>
<dbReference type="EMBL" id="JABAYA010000014">
    <property type="protein sequence ID" value="KAF7730668.1"/>
    <property type="molecule type" value="Genomic_DNA"/>
</dbReference>
<organism evidence="2 3">
    <name type="scientific">Apophysomyces ossiformis</name>
    <dbReference type="NCBI Taxonomy" id="679940"/>
    <lineage>
        <taxon>Eukaryota</taxon>
        <taxon>Fungi</taxon>
        <taxon>Fungi incertae sedis</taxon>
        <taxon>Mucoromycota</taxon>
        <taxon>Mucoromycotina</taxon>
        <taxon>Mucoromycetes</taxon>
        <taxon>Mucorales</taxon>
        <taxon>Mucorineae</taxon>
        <taxon>Mucoraceae</taxon>
        <taxon>Apophysomyces</taxon>
    </lineage>
</organism>
<evidence type="ECO:0000313" key="3">
    <source>
        <dbReference type="Proteomes" id="UP000605846"/>
    </source>
</evidence>